<dbReference type="InterPro" id="IPR045389">
    <property type="entry name" value="DUF6522"/>
</dbReference>
<sequence length="100" mass="10617">MTASVPRMTVGFDGDQPVVDAAAIAPLLGLDVPTFQDRMRSGRIRTMIERGEADDAGKLRLTFQTSDWRVRLTCAGDGSVLTLTRAQMGAPGRDAGPSPA</sequence>
<dbReference type="Pfam" id="PF20132">
    <property type="entry name" value="DUF6522"/>
    <property type="match status" value="1"/>
</dbReference>
<proteinExistence type="predicted"/>
<dbReference type="AlphaFoldDB" id="A0A3S4CLE5"/>
<evidence type="ECO:0000313" key="2">
    <source>
        <dbReference type="Proteomes" id="UP000270743"/>
    </source>
</evidence>
<accession>A0A3S4CLE5</accession>
<dbReference type="RefSeq" id="WP_241232838.1">
    <property type="nucleotide sequence ID" value="NZ_UZWE01000042.1"/>
</dbReference>
<reference evidence="1 2" key="1">
    <citation type="submission" date="2018-12" db="EMBL/GenBank/DDBJ databases">
        <authorList>
            <person name="Criscuolo A."/>
        </authorList>
    </citation>
    <scope>NUCLEOTIDE SEQUENCE [LARGE SCALE GENOMIC DNA]</scope>
    <source>
        <strain evidence="1">ACIP1116241</strain>
    </source>
</reference>
<gene>
    <name evidence="1" type="ORF">PARHAE_02975</name>
</gene>
<protein>
    <submittedName>
        <fullName evidence="1">Uncharacterized protein</fullName>
    </submittedName>
</protein>
<keyword evidence="2" id="KW-1185">Reference proteome</keyword>
<dbReference type="EMBL" id="UZWE01000042">
    <property type="protein sequence ID" value="VDS09768.1"/>
    <property type="molecule type" value="Genomic_DNA"/>
</dbReference>
<dbReference type="Proteomes" id="UP000270743">
    <property type="component" value="Unassembled WGS sequence"/>
</dbReference>
<name>A0A3S4CLE5_9RHOB</name>
<evidence type="ECO:0000313" key="1">
    <source>
        <dbReference type="EMBL" id="VDS09768.1"/>
    </source>
</evidence>
<organism evidence="1 2">
    <name type="scientific">Paracoccus haematequi</name>
    <dbReference type="NCBI Taxonomy" id="2491866"/>
    <lineage>
        <taxon>Bacteria</taxon>
        <taxon>Pseudomonadati</taxon>
        <taxon>Pseudomonadota</taxon>
        <taxon>Alphaproteobacteria</taxon>
        <taxon>Rhodobacterales</taxon>
        <taxon>Paracoccaceae</taxon>
        <taxon>Paracoccus</taxon>
    </lineage>
</organism>